<evidence type="ECO:0000313" key="2">
    <source>
        <dbReference type="Proteomes" id="UP001276840"/>
    </source>
</evidence>
<proteinExistence type="predicted"/>
<protein>
    <recommendedName>
        <fullName evidence="3">Apea-like HEPN domain-containing protein</fullName>
    </recommendedName>
</protein>
<keyword evidence="2" id="KW-1185">Reference proteome</keyword>
<name>A0ABU4ZNA0_9HYPH</name>
<evidence type="ECO:0008006" key="3">
    <source>
        <dbReference type="Google" id="ProtNLM"/>
    </source>
</evidence>
<dbReference type="Proteomes" id="UP001276840">
    <property type="component" value="Unassembled WGS sequence"/>
</dbReference>
<sequence>MNKPIGFRVRLRVRIGKPLTTDELSRSVALSGQEVTIRSQQKDQPLSQATWIVLSASGFATEEEAKNFGARLRLLVEIAALSSRLGTDVGADFPTSWVNEEFARSIGLLQPDERLAPDIHGLLIIPDDDKTRIPTMEMKAQVTADPAHLLGALRELAETLPTTITAVTQGVRVLNLALMSSQPLAQIVLAFSAVEALGQDETWTKAQTALIEKLAEQTEKDASENDLESLEVADALRRSLHRIGLRQGVVRVLTRTKLDELKKEWDYLYGIRSGLFHGTLAIDDHRISKLAVDAVTLCGRVILKVLEQEGVKVPKVASLHFGKFDI</sequence>
<accession>A0ABU4ZNA0</accession>
<dbReference type="EMBL" id="JAVIJF010000015">
    <property type="protein sequence ID" value="MDX8526846.1"/>
    <property type="molecule type" value="Genomic_DNA"/>
</dbReference>
<organism evidence="1 2">
    <name type="scientific">Mesorhizobium montanum</name>
    <dbReference type="NCBI Taxonomy" id="3072323"/>
    <lineage>
        <taxon>Bacteria</taxon>
        <taxon>Pseudomonadati</taxon>
        <taxon>Pseudomonadota</taxon>
        <taxon>Alphaproteobacteria</taxon>
        <taxon>Hyphomicrobiales</taxon>
        <taxon>Phyllobacteriaceae</taxon>
        <taxon>Mesorhizobium</taxon>
    </lineage>
</organism>
<dbReference type="RefSeq" id="WP_320234790.1">
    <property type="nucleotide sequence ID" value="NZ_JAVIJF010000015.1"/>
</dbReference>
<evidence type="ECO:0000313" key="1">
    <source>
        <dbReference type="EMBL" id="MDX8526846.1"/>
    </source>
</evidence>
<comment type="caution">
    <text evidence="1">The sequence shown here is derived from an EMBL/GenBank/DDBJ whole genome shotgun (WGS) entry which is preliminary data.</text>
</comment>
<gene>
    <name evidence="1" type="ORF">RFM68_20305</name>
</gene>
<reference evidence="1 2" key="1">
    <citation type="submission" date="2023-08" db="EMBL/GenBank/DDBJ databases">
        <title>Implementing the SeqCode for naming new Mesorhizobium species isolated from Vachellia karroo root nodules.</title>
        <authorList>
            <person name="Van Lill M."/>
        </authorList>
    </citation>
    <scope>NUCLEOTIDE SEQUENCE [LARGE SCALE GENOMIC DNA]</scope>
    <source>
        <strain evidence="1 2">MSK 1335</strain>
    </source>
</reference>